<dbReference type="EMBL" id="JARBJD010000036">
    <property type="protein sequence ID" value="KAK2958694.1"/>
    <property type="molecule type" value="Genomic_DNA"/>
</dbReference>
<dbReference type="Gene3D" id="1.25.10.10">
    <property type="entry name" value="Leucine-rich Repeat Variant"/>
    <property type="match status" value="3"/>
</dbReference>
<feature type="region of interest" description="Disordered" evidence="5">
    <location>
        <begin position="713"/>
        <end position="780"/>
    </location>
</feature>
<evidence type="ECO:0000256" key="3">
    <source>
        <dbReference type="ARBA" id="ARBA00022737"/>
    </source>
</evidence>
<feature type="domain" description="Vacuolar protein 14 C-terminal Fig4-binding" evidence="6">
    <location>
        <begin position="430"/>
        <end position="601"/>
    </location>
</feature>
<reference evidence="7 8" key="1">
    <citation type="journal article" date="2022" name="bioRxiv">
        <title>Genomics of Preaxostyla Flagellates Illuminates Evolutionary Transitions and the Path Towards Mitochondrial Loss.</title>
        <authorList>
            <person name="Novak L.V.F."/>
            <person name="Treitli S.C."/>
            <person name="Pyrih J."/>
            <person name="Halakuc P."/>
            <person name="Pipaliya S.V."/>
            <person name="Vacek V."/>
            <person name="Brzon O."/>
            <person name="Soukal P."/>
            <person name="Eme L."/>
            <person name="Dacks J.B."/>
            <person name="Karnkowska A."/>
            <person name="Elias M."/>
            <person name="Hampl V."/>
        </authorList>
    </citation>
    <scope>NUCLEOTIDE SEQUENCE [LARGE SCALE GENOMIC DNA]</scope>
    <source>
        <strain evidence="7">NAU3</strain>
        <tissue evidence="7">Gut</tissue>
    </source>
</reference>
<dbReference type="InterPro" id="IPR021841">
    <property type="entry name" value="VAC14_Fig4p-bd"/>
</dbReference>
<keyword evidence="3" id="KW-0677">Repeat</keyword>
<keyword evidence="4" id="KW-0472">Membrane</keyword>
<feature type="compositionally biased region" description="Acidic residues" evidence="5">
    <location>
        <begin position="713"/>
        <end position="727"/>
    </location>
</feature>
<evidence type="ECO:0000313" key="8">
    <source>
        <dbReference type="Proteomes" id="UP001281761"/>
    </source>
</evidence>
<dbReference type="SUPFAM" id="SSF48371">
    <property type="entry name" value="ARM repeat"/>
    <property type="match status" value="1"/>
</dbReference>
<gene>
    <name evidence="7" type="ORF">BLNAU_6463</name>
</gene>
<dbReference type="InterPro" id="IPR016024">
    <property type="entry name" value="ARM-type_fold"/>
</dbReference>
<evidence type="ECO:0000256" key="4">
    <source>
        <dbReference type="ARBA" id="ARBA00023136"/>
    </source>
</evidence>
<proteinExistence type="inferred from homology"/>
<feature type="compositionally biased region" description="Acidic residues" evidence="5">
    <location>
        <begin position="739"/>
        <end position="750"/>
    </location>
</feature>
<dbReference type="Proteomes" id="UP001281761">
    <property type="component" value="Unassembled WGS sequence"/>
</dbReference>
<protein>
    <recommendedName>
        <fullName evidence="6">Vacuolar protein 14 C-terminal Fig4-binding domain-containing protein</fullName>
    </recommendedName>
</protein>
<sequence length="850" mass="95281">MSVLTDKIARALSDKDTERRRQGAQEIEAKVKILAGEKRKDEILQLITALKLGFLTSTQSNSRKGGLAGLSAVAIVLGQDCNIFASELFLPQINALSDQVPRVRFYACESLFNTLKAAGVAALPFFNELFPELTKLSCDPEEMVRSACEMVSRTLKEIVITSPESFNLKGFIPVLTRSLQTIDPNARQFILGWIQVLLNIPSISLLPDLAIFFPGLFEMLSESDLDIRSSVEQCLASILAQIKSTPSFNYDPIAKILIQSCGETKNANIKIVAFEWLDDVLTTNVYGKQLAFNAKFVSLTFSHISNTNKVIQDVATKCNQSLLMTACRYQPNTSQLIQIISVIEQEISSPSVLVRTAAMQWISQLISHHSQHILPLLSHAIPTLMRAIAGDDNEIARLALDGIAQISNTDERHFQALVLSILRLFESDRRCLSTRSSLILRQLSLQIDPERLYRSFASILIEQTEHSFLETPPDSSFVVENYFVQHDLFAVDLVQALNIILISSAEMLSLRRTLARSKKDGSAMSHFVLLFKAFSHDPVAALCLCLFSSQFHLASLMMKHLTISCDVTLDLLVQFDRFVHLFESPAFTQTRLLLLHSQKKSVQIERKDSLQPLEKVPISNSDFLDLHSCLHSVLMLLPQSESFHILSNRLKTAMSFSKVSMVLRPQEPIDESEDEDMDELVEERKKSLLSEILAKASTRVAGHDKQNELDFGLEETTAVEEPEEEDLDNPKEEGPKDEHEEDAVPADEEDPFHPSSPPSKLLPPRTDRADSEAVPSSMTLTNPSLIDLMTNIPTESVETYTPQLTKQNYVELLSWFDLLQNHHEQSRQEGSAFFFSFCARAGQRETDVST</sequence>
<keyword evidence="8" id="KW-1185">Reference proteome</keyword>
<evidence type="ECO:0000256" key="1">
    <source>
        <dbReference type="ARBA" id="ARBA00004308"/>
    </source>
</evidence>
<evidence type="ECO:0000313" key="7">
    <source>
        <dbReference type="EMBL" id="KAK2958694.1"/>
    </source>
</evidence>
<evidence type="ECO:0000256" key="5">
    <source>
        <dbReference type="SAM" id="MobiDB-lite"/>
    </source>
</evidence>
<comment type="caution">
    <text evidence="7">The sequence shown here is derived from an EMBL/GenBank/DDBJ whole genome shotgun (WGS) entry which is preliminary data.</text>
</comment>
<dbReference type="InterPro" id="IPR026825">
    <property type="entry name" value="Vac14"/>
</dbReference>
<name>A0ABQ9Y4Q5_9EUKA</name>
<dbReference type="InterPro" id="IPR011989">
    <property type="entry name" value="ARM-like"/>
</dbReference>
<accession>A0ABQ9Y4Q5</accession>
<dbReference type="PANTHER" id="PTHR16023:SF0">
    <property type="entry name" value="PROTEIN VAC14 HOMOLOG"/>
    <property type="match status" value="1"/>
</dbReference>
<dbReference type="Pfam" id="PF11916">
    <property type="entry name" value="Vac14_Fig4_bd"/>
    <property type="match status" value="1"/>
</dbReference>
<feature type="compositionally biased region" description="Basic and acidic residues" evidence="5">
    <location>
        <begin position="728"/>
        <end position="738"/>
    </location>
</feature>
<organism evidence="7 8">
    <name type="scientific">Blattamonas nauphoetae</name>
    <dbReference type="NCBI Taxonomy" id="2049346"/>
    <lineage>
        <taxon>Eukaryota</taxon>
        <taxon>Metamonada</taxon>
        <taxon>Preaxostyla</taxon>
        <taxon>Oxymonadida</taxon>
        <taxon>Blattamonas</taxon>
    </lineage>
</organism>
<dbReference type="PANTHER" id="PTHR16023">
    <property type="entry name" value="TAX1 BINDING PROTEIN-RELATED"/>
    <property type="match status" value="1"/>
</dbReference>
<evidence type="ECO:0000256" key="2">
    <source>
        <dbReference type="ARBA" id="ARBA00010225"/>
    </source>
</evidence>
<dbReference type="Pfam" id="PF12755">
    <property type="entry name" value="Vac14_Fab1_bd"/>
    <property type="match status" value="1"/>
</dbReference>
<evidence type="ECO:0000259" key="6">
    <source>
        <dbReference type="Pfam" id="PF11916"/>
    </source>
</evidence>
<comment type="similarity">
    <text evidence="2">Belongs to the VAC14 family.</text>
</comment>
<comment type="subcellular location">
    <subcellularLocation>
        <location evidence="1">Endomembrane system</location>
    </subcellularLocation>
</comment>